<reference evidence="2 3" key="1">
    <citation type="submission" date="2019-02" db="EMBL/GenBank/DDBJ databases">
        <title>Deep-cultivation of Planctomycetes and their phenomic and genomic characterization uncovers novel biology.</title>
        <authorList>
            <person name="Wiegand S."/>
            <person name="Jogler M."/>
            <person name="Boedeker C."/>
            <person name="Pinto D."/>
            <person name="Vollmers J."/>
            <person name="Rivas-Marin E."/>
            <person name="Kohn T."/>
            <person name="Peeters S.H."/>
            <person name="Heuer A."/>
            <person name="Rast P."/>
            <person name="Oberbeckmann S."/>
            <person name="Bunk B."/>
            <person name="Jeske O."/>
            <person name="Meyerdierks A."/>
            <person name="Storesund J.E."/>
            <person name="Kallscheuer N."/>
            <person name="Luecker S."/>
            <person name="Lage O.M."/>
            <person name="Pohl T."/>
            <person name="Merkel B.J."/>
            <person name="Hornburger P."/>
            <person name="Mueller R.-W."/>
            <person name="Bruemmer F."/>
            <person name="Labrenz M."/>
            <person name="Spormann A.M."/>
            <person name="Op den Camp H."/>
            <person name="Overmann J."/>
            <person name="Amann R."/>
            <person name="Jetten M.S.M."/>
            <person name="Mascher T."/>
            <person name="Medema M.H."/>
            <person name="Devos D.P."/>
            <person name="Kaster A.-K."/>
            <person name="Ovreas L."/>
            <person name="Rohde M."/>
            <person name="Galperin M.Y."/>
            <person name="Jogler C."/>
        </authorList>
    </citation>
    <scope>NUCLEOTIDE SEQUENCE [LARGE SCALE GENOMIC DNA]</scope>
    <source>
        <strain evidence="2 3">Mal4</strain>
    </source>
</reference>
<evidence type="ECO:0000313" key="2">
    <source>
        <dbReference type="EMBL" id="QDU38223.1"/>
    </source>
</evidence>
<protein>
    <submittedName>
        <fullName evidence="2">Uncharacterized protein</fullName>
    </submittedName>
</protein>
<name>A0A517Z6W3_9PLAN</name>
<dbReference type="RefSeq" id="WP_145369528.1">
    <property type="nucleotide sequence ID" value="NZ_CP036275.1"/>
</dbReference>
<evidence type="ECO:0000256" key="1">
    <source>
        <dbReference type="SAM" id="MobiDB-lite"/>
    </source>
</evidence>
<dbReference type="EMBL" id="CP036275">
    <property type="protein sequence ID" value="QDU38223.1"/>
    <property type="molecule type" value="Genomic_DNA"/>
</dbReference>
<feature type="compositionally biased region" description="Basic and acidic residues" evidence="1">
    <location>
        <begin position="1"/>
        <end position="25"/>
    </location>
</feature>
<dbReference type="KEGG" id="mri:Mal4_25480"/>
<evidence type="ECO:0000313" key="3">
    <source>
        <dbReference type="Proteomes" id="UP000320496"/>
    </source>
</evidence>
<gene>
    <name evidence="2" type="ORF">Mal4_25480</name>
</gene>
<dbReference type="OrthoDB" id="240984at2"/>
<feature type="region of interest" description="Disordered" evidence="1">
    <location>
        <begin position="131"/>
        <end position="171"/>
    </location>
</feature>
<feature type="region of interest" description="Disordered" evidence="1">
    <location>
        <begin position="1"/>
        <end position="29"/>
    </location>
</feature>
<accession>A0A517Z6W3</accession>
<dbReference type="AlphaFoldDB" id="A0A517Z6W3"/>
<dbReference type="Proteomes" id="UP000320496">
    <property type="component" value="Chromosome"/>
</dbReference>
<organism evidence="2 3">
    <name type="scientific">Maioricimonas rarisocia</name>
    <dbReference type="NCBI Taxonomy" id="2528026"/>
    <lineage>
        <taxon>Bacteria</taxon>
        <taxon>Pseudomonadati</taxon>
        <taxon>Planctomycetota</taxon>
        <taxon>Planctomycetia</taxon>
        <taxon>Planctomycetales</taxon>
        <taxon>Planctomycetaceae</taxon>
        <taxon>Maioricimonas</taxon>
    </lineage>
</organism>
<keyword evidence="3" id="KW-1185">Reference proteome</keyword>
<proteinExistence type="predicted"/>
<sequence>MPDRQKKPQRDDVPGHFRSRLHDSASHFITSTHGKPMKITVSGSVGLYVDNDDQDPVHDSAVLRRFDGIHSPQEEDDAFANYIDDANLRSIGIKGGFIELRYDAAVNALSVVTEYDSPRPLNDEELRELVEHTTDQWSDGLGESFECSEAESNGLELDLAPPGQRVQVQQQ</sequence>